<evidence type="ECO:0000256" key="6">
    <source>
        <dbReference type="ARBA" id="ARBA00022777"/>
    </source>
</evidence>
<keyword evidence="6 11" id="KW-0418">Kinase</keyword>
<evidence type="ECO:0000256" key="7">
    <source>
        <dbReference type="ARBA" id="ARBA00022840"/>
    </source>
</evidence>
<reference evidence="11 12" key="1">
    <citation type="submission" date="2018-06" db="EMBL/GenBank/DDBJ databases">
        <authorList>
            <consortium name="Pathogen Informatics"/>
            <person name="Doyle S."/>
        </authorList>
    </citation>
    <scope>NUCLEOTIDE SEQUENCE [LARGE SCALE GENOMIC DNA]</scope>
    <source>
        <strain evidence="11 12">NCTC10283</strain>
    </source>
</reference>
<dbReference type="SMART" id="SM00220">
    <property type="entry name" value="S_TKc"/>
    <property type="match status" value="1"/>
</dbReference>
<dbReference type="Proteomes" id="UP000254209">
    <property type="component" value="Unassembled WGS sequence"/>
</dbReference>
<dbReference type="SMART" id="SM00698">
    <property type="entry name" value="MORN"/>
    <property type="match status" value="3"/>
</dbReference>
<gene>
    <name evidence="11" type="primary">prkC</name>
    <name evidence="11" type="ORF">NCTC10283_01031</name>
</gene>
<feature type="region of interest" description="Disordered" evidence="9">
    <location>
        <begin position="308"/>
        <end position="349"/>
    </location>
</feature>
<evidence type="ECO:0000256" key="1">
    <source>
        <dbReference type="ARBA" id="ARBA00010886"/>
    </source>
</evidence>
<dbReference type="STRING" id="1120980.GCA_000745955_02576"/>
<proteinExistence type="inferred from homology"/>
<dbReference type="PANTHER" id="PTHR43671">
    <property type="entry name" value="SERINE/THREONINE-PROTEIN KINASE NEK"/>
    <property type="match status" value="1"/>
</dbReference>
<evidence type="ECO:0000256" key="2">
    <source>
        <dbReference type="ARBA" id="ARBA00012513"/>
    </source>
</evidence>
<dbReference type="Gene3D" id="2.20.110.10">
    <property type="entry name" value="Histone H3 K4-specific methyltransferase SET7/9 N-terminal domain"/>
    <property type="match status" value="1"/>
</dbReference>
<dbReference type="PROSITE" id="PS50011">
    <property type="entry name" value="PROTEIN_KINASE_DOM"/>
    <property type="match status" value="1"/>
</dbReference>
<keyword evidence="3 11" id="KW-0808">Transferase</keyword>
<dbReference type="PANTHER" id="PTHR43671:SF13">
    <property type="entry name" value="SERINE_THREONINE-PROTEIN KINASE NEK2"/>
    <property type="match status" value="1"/>
</dbReference>
<dbReference type="SUPFAM" id="SSF56112">
    <property type="entry name" value="Protein kinase-like (PK-like)"/>
    <property type="match status" value="1"/>
</dbReference>
<dbReference type="OrthoDB" id="9801841at2"/>
<keyword evidence="4" id="KW-0677">Repeat</keyword>
<dbReference type="InterPro" id="IPR050660">
    <property type="entry name" value="NEK_Ser/Thr_kinase"/>
</dbReference>
<dbReference type="EC" id="2.7.11.1" evidence="2"/>
<feature type="compositionally biased region" description="Polar residues" evidence="9">
    <location>
        <begin position="624"/>
        <end position="635"/>
    </location>
</feature>
<evidence type="ECO:0000313" key="12">
    <source>
        <dbReference type="Proteomes" id="UP000254209"/>
    </source>
</evidence>
<evidence type="ECO:0000259" key="10">
    <source>
        <dbReference type="PROSITE" id="PS50011"/>
    </source>
</evidence>
<dbReference type="Pfam" id="PF02493">
    <property type="entry name" value="MORN"/>
    <property type="match status" value="4"/>
</dbReference>
<dbReference type="EMBL" id="UFSO01000002">
    <property type="protein sequence ID" value="SSY70910.1"/>
    <property type="molecule type" value="Genomic_DNA"/>
</dbReference>
<comment type="similarity">
    <text evidence="1">Belongs to the protein kinase superfamily. NEK Ser/Thr protein kinase family. NIMA subfamily.</text>
</comment>
<dbReference type="PROSITE" id="PS00107">
    <property type="entry name" value="PROTEIN_KINASE_ATP"/>
    <property type="match status" value="1"/>
</dbReference>
<dbReference type="InterPro" id="IPR017441">
    <property type="entry name" value="Protein_kinase_ATP_BS"/>
</dbReference>
<sequence length="635" mass="70591">MHTKHRYALPMGEVLHNVYRIQQVLGAGAFGITYLVEHINLHSPSVIKEYFPEFAIRQDGQVQPPNADHAELFNRGLSRFFQEAQTLNKLNHPNIVKVSDLFKENGTAYFVMPYMGSRTLLNWIESHSTPSVADLETVFLPILDGLHYIHERNLLHRDIKPANILLQEDNTPVLIDFGSARFVLDSASPMTRTLTPNFAPIEQYGHKSEQYTPALDIYSFAACLYQAITRSLPEAAPDRIPHDTQMKLADNAAYRQLYPVNWLAAIDKGLNVYANERFQAALSMKEAFVNPHTVSSPLPLYTTVMDAPETTQMPPQPHTTEYTPPPSQPKPTPKSKPEPKIKPTAQTKSSGSLKKLFGRVVMLGIFGAVGLGAYPFVKTWLSKPPVDKPYRSTVELTLGKRKVQYTGWLLNGVAEDNTGTAQLKFDDGTTCTVGMSNNKRHGTGTCVYPKGSVYEGAWKDDMKHGYGKYTPTKASPILTYEGGFVQGKFSGKGMMKYKNGAVFVGEFAKDNIKTNGKGEMTGMLGMNARCEGTFTSTYANCQFKQGNSVIKFKGEHKNGLWHGKGELITLDNNTQTDHYRGVFRNGDMVKVNKPAPEPSETDTPPETIEEVPADTPPPAEPPVQQNNKDNVNNLF</sequence>
<dbReference type="Gene3D" id="1.10.510.10">
    <property type="entry name" value="Transferase(Phosphotransferase) domain 1"/>
    <property type="match status" value="1"/>
</dbReference>
<dbReference type="InterPro" id="IPR011009">
    <property type="entry name" value="Kinase-like_dom_sf"/>
</dbReference>
<dbReference type="InterPro" id="IPR003409">
    <property type="entry name" value="MORN"/>
</dbReference>
<feature type="binding site" evidence="8">
    <location>
        <position position="48"/>
    </location>
    <ligand>
        <name>ATP</name>
        <dbReference type="ChEBI" id="CHEBI:30616"/>
    </ligand>
</feature>
<dbReference type="InterPro" id="IPR000719">
    <property type="entry name" value="Prot_kinase_dom"/>
</dbReference>
<evidence type="ECO:0000313" key="11">
    <source>
        <dbReference type="EMBL" id="SSY70910.1"/>
    </source>
</evidence>
<dbReference type="Gene3D" id="3.30.200.20">
    <property type="entry name" value="Phosphorylase Kinase, domain 1"/>
    <property type="match status" value="1"/>
</dbReference>
<evidence type="ECO:0000256" key="8">
    <source>
        <dbReference type="PROSITE-ProRule" id="PRU10141"/>
    </source>
</evidence>
<keyword evidence="5 8" id="KW-0547">Nucleotide-binding</keyword>
<name>A0A376BMM3_9NEIS</name>
<keyword evidence="7 8" id="KW-0067">ATP-binding</keyword>
<dbReference type="GO" id="GO:0005524">
    <property type="term" value="F:ATP binding"/>
    <property type="evidence" value="ECO:0007669"/>
    <property type="project" value="UniProtKB-UniRule"/>
</dbReference>
<dbReference type="SUPFAM" id="SSF82185">
    <property type="entry name" value="Histone H3 K4-specific methyltransferase SET7/9 N-terminal domain"/>
    <property type="match status" value="1"/>
</dbReference>
<evidence type="ECO:0000256" key="3">
    <source>
        <dbReference type="ARBA" id="ARBA00022679"/>
    </source>
</evidence>
<dbReference type="InterPro" id="IPR008271">
    <property type="entry name" value="Ser/Thr_kinase_AS"/>
</dbReference>
<feature type="domain" description="Protein kinase" evidence="10">
    <location>
        <begin position="19"/>
        <end position="289"/>
    </location>
</feature>
<protein>
    <recommendedName>
        <fullName evidence="2">non-specific serine/threonine protein kinase</fullName>
        <ecNumber evidence="2">2.7.11.1</ecNumber>
    </recommendedName>
</protein>
<evidence type="ECO:0000256" key="4">
    <source>
        <dbReference type="ARBA" id="ARBA00022737"/>
    </source>
</evidence>
<dbReference type="PROSITE" id="PS00108">
    <property type="entry name" value="PROTEIN_KINASE_ST"/>
    <property type="match status" value="1"/>
</dbReference>
<feature type="region of interest" description="Disordered" evidence="9">
    <location>
        <begin position="587"/>
        <end position="635"/>
    </location>
</feature>
<dbReference type="AlphaFoldDB" id="A0A376BMM3"/>
<dbReference type="Pfam" id="PF00069">
    <property type="entry name" value="Pkinase"/>
    <property type="match status" value="1"/>
</dbReference>
<evidence type="ECO:0000256" key="9">
    <source>
        <dbReference type="SAM" id="MobiDB-lite"/>
    </source>
</evidence>
<accession>A0A376BMM3</accession>
<dbReference type="GO" id="GO:0004674">
    <property type="term" value="F:protein serine/threonine kinase activity"/>
    <property type="evidence" value="ECO:0007669"/>
    <property type="project" value="UniProtKB-EC"/>
</dbReference>
<dbReference type="RefSeq" id="WP_051968639.1">
    <property type="nucleotide sequence ID" value="NZ_CP091519.2"/>
</dbReference>
<dbReference type="CDD" id="cd14014">
    <property type="entry name" value="STKc_PknB_like"/>
    <property type="match status" value="1"/>
</dbReference>
<feature type="compositionally biased region" description="Pro residues" evidence="9">
    <location>
        <begin position="323"/>
        <end position="334"/>
    </location>
</feature>
<organism evidence="11 12">
    <name type="scientific">Alysiella crassa</name>
    <dbReference type="NCBI Taxonomy" id="153491"/>
    <lineage>
        <taxon>Bacteria</taxon>
        <taxon>Pseudomonadati</taxon>
        <taxon>Pseudomonadota</taxon>
        <taxon>Betaproteobacteria</taxon>
        <taxon>Neisseriales</taxon>
        <taxon>Neisseriaceae</taxon>
        <taxon>Alysiella</taxon>
    </lineage>
</organism>
<keyword evidence="12" id="KW-1185">Reference proteome</keyword>
<evidence type="ECO:0000256" key="5">
    <source>
        <dbReference type="ARBA" id="ARBA00022741"/>
    </source>
</evidence>
<feature type="compositionally biased region" description="Polar residues" evidence="9">
    <location>
        <begin position="309"/>
        <end position="322"/>
    </location>
</feature>